<dbReference type="InterPro" id="IPR036942">
    <property type="entry name" value="Beta-barrel_TonB_sf"/>
</dbReference>
<evidence type="ECO:0000256" key="1">
    <source>
        <dbReference type="ARBA" id="ARBA00004571"/>
    </source>
</evidence>
<dbReference type="InterPro" id="IPR008969">
    <property type="entry name" value="CarboxyPept-like_regulatory"/>
</dbReference>
<dbReference type="Pfam" id="PF25183">
    <property type="entry name" value="OMP_b-brl_4"/>
    <property type="match status" value="1"/>
</dbReference>
<comment type="caution">
    <text evidence="9">The sequence shown here is derived from an EMBL/GenBank/DDBJ whole genome shotgun (WGS) entry which is preliminary data.</text>
</comment>
<protein>
    <submittedName>
        <fullName evidence="9">TonB-dependent receptor</fullName>
    </submittedName>
</protein>
<feature type="chain" id="PRO_5031348697" evidence="7">
    <location>
        <begin position="32"/>
        <end position="1141"/>
    </location>
</feature>
<comment type="subcellular location">
    <subcellularLocation>
        <location evidence="1">Cell outer membrane</location>
        <topology evidence="1">Multi-pass membrane protein</topology>
    </subcellularLocation>
</comment>
<sequence>MKRNQSSFLVTVCILLCIGVAGLTNPRGAFAQQAAGSITGTVTDPSGAAVPGATVVVRDVDRGTSWTTKTDGAGVYDFPQVTVGDVQVKVQAKGFQGQQKPPFTLVLNQVARIDFKLALGSYSTTVTVSGLPPLLQTDSTELGTIIDSKTTKALPLATRDINQLTLMVPGVVSPNIYAFQAPQTTFGTGRPYVNGAREQDNNFSLDGMDTNQADNNEVAYVPGPDAVQEFNIITSNAPADFGNYIGGVIVETLKSGTNHYHGDAFEFLRNTVLDANSWQNKTIGYFTGTTPPRNPLQWNEFGGTIGGPILRNKLFFFADVQASRYNQPANTNPFAPIPAAFRTGDFSSLCTAGFANGVCTDPSEQLYDPASSNNPAARTPFQNNQVPVRSAVAQKILALSSFPSAGISSYLTHNYVNSYQGDLKIDWQVTPTDHIMGRYSQQYVINNTTNSIALLPSQTREYPLKNFVVDWSRALTPNLVNDGRVGAQIFPANDQQFTNPTGQNLPQQVGLPGVQDTILPSINFNGLYSSVGNADLVEIFHDTTYEYEDTLTWTHGRHVVHGGFEFYHYDMNDLYPGNQGVAGTFTFNGQFTGNSASGTTGGNPVADFLLGLPEEVQEGTPLHFNLVNSLFGGFIQDNWRATDHLTLNLGLRYELTTPRGDRNGQHNVNFDLLTGTPQVGKNYNTYNGLDNWQPRLGFAWQPSSIPNTVFRGAYDISTYMEGNGVGNMAVVNPPYVINRDEINVGLPQPGTTLDQGYSNFPAATCTASALEQYSPNCLGAGVTVHETNPHLQPAVDQQWNLTMQRQFGAHATISIGYVGNKIDHMTDINYWNQKQLQQGNVVPGPYSQSLVTTGASVRYNDSEAISRYEALQVQAMEREFHGLSLEASYSWSKCLSNSLGYFGQYGDEEGTGQSQTNGGTFFFQNDYNIKADYGRCITDTPNVFDGYVIYELPFGHGKAIAGNAGPVVNQVISGWSVASDFTFHSGFALNTAAPDQSGTGSLAYRPDCVAGVSQYGSDQLENLGGNYGRQFLNPKAVALPAAGTFGDCAVGSFRGPGLRTADLNLTKQFPIHHSVNLQFMTQFINLTNTPIFGVTSYSCGPECNGNIAMGKNGGGTGAGTFGLAQSQDPGRQIQFALKLNY</sequence>
<dbReference type="Gene3D" id="2.40.170.20">
    <property type="entry name" value="TonB-dependent receptor, beta-barrel domain"/>
    <property type="match status" value="1"/>
</dbReference>
<evidence type="ECO:0000256" key="6">
    <source>
        <dbReference type="ARBA" id="ARBA00023237"/>
    </source>
</evidence>
<feature type="signal peptide" evidence="7">
    <location>
        <begin position="1"/>
        <end position="31"/>
    </location>
</feature>
<dbReference type="InterPro" id="IPR057601">
    <property type="entry name" value="Oar-like_b-barrel"/>
</dbReference>
<evidence type="ECO:0000256" key="4">
    <source>
        <dbReference type="ARBA" id="ARBA00022692"/>
    </source>
</evidence>
<name>A0A7V4XQ96_9BACT</name>
<dbReference type="PANTHER" id="PTHR30069">
    <property type="entry name" value="TONB-DEPENDENT OUTER MEMBRANE RECEPTOR"/>
    <property type="match status" value="1"/>
</dbReference>
<gene>
    <name evidence="9" type="ORF">ENW50_00125</name>
</gene>
<dbReference type="SUPFAM" id="SSF49464">
    <property type="entry name" value="Carboxypeptidase regulatory domain-like"/>
    <property type="match status" value="1"/>
</dbReference>
<dbReference type="AlphaFoldDB" id="A0A7V4XQ96"/>
<dbReference type="PANTHER" id="PTHR30069:SF46">
    <property type="entry name" value="OAR PROTEIN"/>
    <property type="match status" value="1"/>
</dbReference>
<dbReference type="GO" id="GO:0015344">
    <property type="term" value="F:siderophore uptake transmembrane transporter activity"/>
    <property type="evidence" value="ECO:0007669"/>
    <property type="project" value="TreeGrafter"/>
</dbReference>
<keyword evidence="4" id="KW-0812">Transmembrane</keyword>
<dbReference type="InterPro" id="IPR039426">
    <property type="entry name" value="TonB-dep_rcpt-like"/>
</dbReference>
<organism evidence="9">
    <name type="scientific">Acidobacterium capsulatum</name>
    <dbReference type="NCBI Taxonomy" id="33075"/>
    <lineage>
        <taxon>Bacteria</taxon>
        <taxon>Pseudomonadati</taxon>
        <taxon>Acidobacteriota</taxon>
        <taxon>Terriglobia</taxon>
        <taxon>Terriglobales</taxon>
        <taxon>Acidobacteriaceae</taxon>
        <taxon>Acidobacterium</taxon>
    </lineage>
</organism>
<keyword evidence="2" id="KW-0813">Transport</keyword>
<dbReference type="Pfam" id="PF13620">
    <property type="entry name" value="CarboxypepD_reg"/>
    <property type="match status" value="1"/>
</dbReference>
<evidence type="ECO:0000256" key="3">
    <source>
        <dbReference type="ARBA" id="ARBA00022452"/>
    </source>
</evidence>
<evidence type="ECO:0000256" key="5">
    <source>
        <dbReference type="ARBA" id="ARBA00023136"/>
    </source>
</evidence>
<dbReference type="GO" id="GO:0009279">
    <property type="term" value="C:cell outer membrane"/>
    <property type="evidence" value="ECO:0007669"/>
    <property type="project" value="UniProtKB-SubCell"/>
</dbReference>
<evidence type="ECO:0000313" key="9">
    <source>
        <dbReference type="EMBL" id="HGY93087.1"/>
    </source>
</evidence>
<accession>A0A7V4XQ96</accession>
<keyword evidence="5" id="KW-0472">Membrane</keyword>
<feature type="domain" description="TonB-dependent transporter Oar-like beta-barrel" evidence="8">
    <location>
        <begin position="252"/>
        <end position="1134"/>
    </location>
</feature>
<dbReference type="EMBL" id="DTKL01000002">
    <property type="protein sequence ID" value="HGY93087.1"/>
    <property type="molecule type" value="Genomic_DNA"/>
</dbReference>
<evidence type="ECO:0000256" key="2">
    <source>
        <dbReference type="ARBA" id="ARBA00022448"/>
    </source>
</evidence>
<dbReference type="Gene3D" id="2.60.40.1120">
    <property type="entry name" value="Carboxypeptidase-like, regulatory domain"/>
    <property type="match status" value="1"/>
</dbReference>
<dbReference type="SUPFAM" id="SSF56935">
    <property type="entry name" value="Porins"/>
    <property type="match status" value="1"/>
</dbReference>
<keyword evidence="3" id="KW-1134">Transmembrane beta strand</keyword>
<keyword evidence="9" id="KW-0675">Receptor</keyword>
<proteinExistence type="predicted"/>
<keyword evidence="6" id="KW-0998">Cell outer membrane</keyword>
<reference evidence="9" key="1">
    <citation type="journal article" date="2020" name="mSystems">
        <title>Genome- and Community-Level Interaction Insights into Carbon Utilization and Element Cycling Functions of Hydrothermarchaeota in Hydrothermal Sediment.</title>
        <authorList>
            <person name="Zhou Z."/>
            <person name="Liu Y."/>
            <person name="Xu W."/>
            <person name="Pan J."/>
            <person name="Luo Z.H."/>
            <person name="Li M."/>
        </authorList>
    </citation>
    <scope>NUCLEOTIDE SEQUENCE [LARGE SCALE GENOMIC DNA]</scope>
    <source>
        <strain evidence="9">SpSt-855</strain>
    </source>
</reference>
<keyword evidence="7" id="KW-0732">Signal</keyword>
<dbReference type="GO" id="GO:0044718">
    <property type="term" value="P:siderophore transmembrane transport"/>
    <property type="evidence" value="ECO:0007669"/>
    <property type="project" value="TreeGrafter"/>
</dbReference>
<evidence type="ECO:0000259" key="8">
    <source>
        <dbReference type="Pfam" id="PF25183"/>
    </source>
</evidence>
<evidence type="ECO:0000256" key="7">
    <source>
        <dbReference type="SAM" id="SignalP"/>
    </source>
</evidence>